<dbReference type="CDD" id="cd00383">
    <property type="entry name" value="trans_reg_C"/>
    <property type="match status" value="1"/>
</dbReference>
<evidence type="ECO:0000313" key="4">
    <source>
        <dbReference type="EMBL" id="SHL90745.1"/>
    </source>
</evidence>
<dbReference type="PROSITE" id="PS51755">
    <property type="entry name" value="OMPR_PHOB"/>
    <property type="match status" value="1"/>
</dbReference>
<sequence>MARCGSGIHLIDPTTGVNLPTGLKSSDFVVLASSDYHQICTTASHLDQAQGRIPAVIYLPKYDEVAELLGLRLGVYDVVHHRMSTGVIKERITAAQSLHIHGTGPLSSRMGVESAVAGPHIDVDIQNQHLLVEGRKISLTPAETKIVEVLWNSRDSLISREDLAKALDPNMPKAKSRVIDSHIKRIRTKLLDAGISKHLITSVYGSGYKMVCEQRLGPS</sequence>
<protein>
    <submittedName>
        <fullName evidence="4">Two-component system, OmpR family, phosphate regulon response regulator PhoB</fullName>
    </submittedName>
</protein>
<accession>A0A1M7EG32</accession>
<evidence type="ECO:0000256" key="2">
    <source>
        <dbReference type="PROSITE-ProRule" id="PRU01091"/>
    </source>
</evidence>
<dbReference type="SUPFAM" id="SSF46894">
    <property type="entry name" value="C-terminal effector domain of the bipartite response regulators"/>
    <property type="match status" value="1"/>
</dbReference>
<organism evidence="4 5">
    <name type="scientific">Roseovarius litoreus</name>
    <dbReference type="NCBI Taxonomy" id="1155722"/>
    <lineage>
        <taxon>Bacteria</taxon>
        <taxon>Pseudomonadati</taxon>
        <taxon>Pseudomonadota</taxon>
        <taxon>Alphaproteobacteria</taxon>
        <taxon>Rhodobacterales</taxon>
        <taxon>Roseobacteraceae</taxon>
        <taxon>Roseovarius</taxon>
    </lineage>
</organism>
<dbReference type="Pfam" id="PF00486">
    <property type="entry name" value="Trans_reg_C"/>
    <property type="match status" value="1"/>
</dbReference>
<reference evidence="4 5" key="1">
    <citation type="submission" date="2016-11" db="EMBL/GenBank/DDBJ databases">
        <authorList>
            <person name="Varghese N."/>
            <person name="Submissions S."/>
        </authorList>
    </citation>
    <scope>NUCLEOTIDE SEQUENCE [LARGE SCALE GENOMIC DNA]</scope>
    <source>
        <strain evidence="4 5">DSM 28249</strain>
    </source>
</reference>
<feature type="DNA-binding region" description="OmpR/PhoB-type" evidence="2">
    <location>
        <begin position="112"/>
        <end position="212"/>
    </location>
</feature>
<dbReference type="GO" id="GO:0003677">
    <property type="term" value="F:DNA binding"/>
    <property type="evidence" value="ECO:0007669"/>
    <property type="project" value="UniProtKB-UniRule"/>
</dbReference>
<dbReference type="SMART" id="SM00862">
    <property type="entry name" value="Trans_reg_C"/>
    <property type="match status" value="1"/>
</dbReference>
<dbReference type="Proteomes" id="UP000322545">
    <property type="component" value="Unassembled WGS sequence"/>
</dbReference>
<evidence type="ECO:0000313" key="5">
    <source>
        <dbReference type="Proteomes" id="UP000322545"/>
    </source>
</evidence>
<evidence type="ECO:0000259" key="3">
    <source>
        <dbReference type="PROSITE" id="PS51755"/>
    </source>
</evidence>
<name>A0A1M7EG32_9RHOB</name>
<dbReference type="InterPro" id="IPR001867">
    <property type="entry name" value="OmpR/PhoB-type_DNA-bd"/>
</dbReference>
<dbReference type="GO" id="GO:0006355">
    <property type="term" value="P:regulation of DNA-templated transcription"/>
    <property type="evidence" value="ECO:0007669"/>
    <property type="project" value="InterPro"/>
</dbReference>
<dbReference type="GO" id="GO:0000160">
    <property type="term" value="P:phosphorelay signal transduction system"/>
    <property type="evidence" value="ECO:0007669"/>
    <property type="project" value="InterPro"/>
</dbReference>
<dbReference type="InterPro" id="IPR036388">
    <property type="entry name" value="WH-like_DNA-bd_sf"/>
</dbReference>
<keyword evidence="1 2" id="KW-0238">DNA-binding</keyword>
<feature type="domain" description="OmpR/PhoB-type" evidence="3">
    <location>
        <begin position="112"/>
        <end position="212"/>
    </location>
</feature>
<gene>
    <name evidence="4" type="ORF">SAMN05443432_103350</name>
</gene>
<dbReference type="Gene3D" id="1.10.10.10">
    <property type="entry name" value="Winged helix-like DNA-binding domain superfamily/Winged helix DNA-binding domain"/>
    <property type="match status" value="1"/>
</dbReference>
<dbReference type="AlphaFoldDB" id="A0A1M7EG32"/>
<keyword evidence="5" id="KW-1185">Reference proteome</keyword>
<dbReference type="EMBL" id="FRCB01000003">
    <property type="protein sequence ID" value="SHL90745.1"/>
    <property type="molecule type" value="Genomic_DNA"/>
</dbReference>
<evidence type="ECO:0000256" key="1">
    <source>
        <dbReference type="ARBA" id="ARBA00023125"/>
    </source>
</evidence>
<dbReference type="InterPro" id="IPR016032">
    <property type="entry name" value="Sig_transdc_resp-reg_C-effctor"/>
</dbReference>
<proteinExistence type="predicted"/>